<evidence type="ECO:0000313" key="2">
    <source>
        <dbReference type="EMBL" id="KAF2257711.1"/>
    </source>
</evidence>
<comment type="caution">
    <text evidence="2">The sequence shown here is derived from an EMBL/GenBank/DDBJ whole genome shotgun (WGS) entry which is preliminary data.</text>
</comment>
<sequence length="229" mass="26278">MSSHDKHGNRLHRPHCSAQHTTTPLEVPCPTRTQAKDELQRSDYGSYRPANDFRMDDGSARNNTGRPGVSHPHSSLASRKILIAMSGLGPILDTDIFHLHHLDLQVRNIMVDIPDENTCNITGGKENEHMVNAESTEPKYIVAKSLLHEMETNEWEKYAFGKYFILTRRMFLLLRNGLFECNSYDDAERIISEWRELHLDKGLRKDEFGFLDSDLERLDPDDESNADSE</sequence>
<dbReference type="Proteomes" id="UP000800093">
    <property type="component" value="Unassembled WGS sequence"/>
</dbReference>
<accession>A0A9P4N413</accession>
<dbReference type="OrthoDB" id="10003767at2759"/>
<reference evidence="3" key="1">
    <citation type="journal article" date="2020" name="Stud. Mycol.">
        <title>101 Dothideomycetes genomes: A test case for predicting lifestyles and emergence of pathogens.</title>
        <authorList>
            <person name="Haridas S."/>
            <person name="Albert R."/>
            <person name="Binder M."/>
            <person name="Bloem J."/>
            <person name="LaButti K."/>
            <person name="Salamov A."/>
            <person name="Andreopoulos B."/>
            <person name="Baker S."/>
            <person name="Barry K."/>
            <person name="Bills G."/>
            <person name="Bluhm B."/>
            <person name="Cannon C."/>
            <person name="Castanera R."/>
            <person name="Culley D."/>
            <person name="Daum C."/>
            <person name="Ezra D."/>
            <person name="Gonzalez J."/>
            <person name="Henrissat B."/>
            <person name="Kuo A."/>
            <person name="Liang C."/>
            <person name="Lipzen A."/>
            <person name="Lutzoni F."/>
            <person name="Magnuson J."/>
            <person name="Mondo S."/>
            <person name="Nolan M."/>
            <person name="Ohm R."/>
            <person name="Pangilinan J."/>
            <person name="Park H.-J."/>
            <person name="Ramirez L."/>
            <person name="Alfaro M."/>
            <person name="Sun H."/>
            <person name="Tritt A."/>
            <person name="Yoshinaga Y."/>
            <person name="Zwiers L.-H."/>
            <person name="Turgeon B."/>
            <person name="Goodwin S."/>
            <person name="Spatafora J."/>
            <person name="Crous P."/>
            <person name="Grigoriev I."/>
        </authorList>
    </citation>
    <scope>NUCLEOTIDE SEQUENCE [LARGE SCALE GENOMIC DNA]</scope>
    <source>
        <strain evidence="3">CBS 304.66</strain>
    </source>
</reference>
<protein>
    <submittedName>
        <fullName evidence="2">Uncharacterized protein</fullName>
    </submittedName>
</protein>
<proteinExistence type="predicted"/>
<organism evidence="2 3">
    <name type="scientific">Lojkania enalia</name>
    <dbReference type="NCBI Taxonomy" id="147567"/>
    <lineage>
        <taxon>Eukaryota</taxon>
        <taxon>Fungi</taxon>
        <taxon>Dikarya</taxon>
        <taxon>Ascomycota</taxon>
        <taxon>Pezizomycotina</taxon>
        <taxon>Dothideomycetes</taxon>
        <taxon>Pleosporomycetidae</taxon>
        <taxon>Pleosporales</taxon>
        <taxon>Pleosporales incertae sedis</taxon>
        <taxon>Lojkania</taxon>
    </lineage>
</organism>
<name>A0A9P4N413_9PLEO</name>
<feature type="region of interest" description="Disordered" evidence="1">
    <location>
        <begin position="1"/>
        <end position="73"/>
    </location>
</feature>
<dbReference type="AlphaFoldDB" id="A0A9P4N413"/>
<gene>
    <name evidence="2" type="ORF">CC78DRAFT_588126</name>
</gene>
<evidence type="ECO:0000313" key="3">
    <source>
        <dbReference type="Proteomes" id="UP000800093"/>
    </source>
</evidence>
<keyword evidence="3" id="KW-1185">Reference proteome</keyword>
<evidence type="ECO:0000256" key="1">
    <source>
        <dbReference type="SAM" id="MobiDB-lite"/>
    </source>
</evidence>
<dbReference type="EMBL" id="ML986872">
    <property type="protein sequence ID" value="KAF2257711.1"/>
    <property type="molecule type" value="Genomic_DNA"/>
</dbReference>